<organism evidence="1">
    <name type="scientific">Anguilla anguilla</name>
    <name type="common">European freshwater eel</name>
    <name type="synonym">Muraena anguilla</name>
    <dbReference type="NCBI Taxonomy" id="7936"/>
    <lineage>
        <taxon>Eukaryota</taxon>
        <taxon>Metazoa</taxon>
        <taxon>Chordata</taxon>
        <taxon>Craniata</taxon>
        <taxon>Vertebrata</taxon>
        <taxon>Euteleostomi</taxon>
        <taxon>Actinopterygii</taxon>
        <taxon>Neopterygii</taxon>
        <taxon>Teleostei</taxon>
        <taxon>Anguilliformes</taxon>
        <taxon>Anguillidae</taxon>
        <taxon>Anguilla</taxon>
    </lineage>
</organism>
<sequence length="36" mass="4139">MRYLKNGEGKCRCLNMDTVLLASELLTSVDCHKMQH</sequence>
<proteinExistence type="predicted"/>
<reference evidence="1" key="2">
    <citation type="journal article" date="2015" name="Fish Shellfish Immunol.">
        <title>Early steps in the European eel (Anguilla anguilla)-Vibrio vulnificus interaction in the gills: Role of the RtxA13 toxin.</title>
        <authorList>
            <person name="Callol A."/>
            <person name="Pajuelo D."/>
            <person name="Ebbesson L."/>
            <person name="Teles M."/>
            <person name="MacKenzie S."/>
            <person name="Amaro C."/>
        </authorList>
    </citation>
    <scope>NUCLEOTIDE SEQUENCE</scope>
</reference>
<dbReference type="EMBL" id="GBXM01060848">
    <property type="protein sequence ID" value="JAH47729.1"/>
    <property type="molecule type" value="Transcribed_RNA"/>
</dbReference>
<reference evidence="1" key="1">
    <citation type="submission" date="2014-11" db="EMBL/GenBank/DDBJ databases">
        <authorList>
            <person name="Amaro Gonzalez C."/>
        </authorList>
    </citation>
    <scope>NUCLEOTIDE SEQUENCE</scope>
</reference>
<name>A0A0E9T2F4_ANGAN</name>
<protein>
    <submittedName>
        <fullName evidence="1">Uncharacterized protein</fullName>
    </submittedName>
</protein>
<evidence type="ECO:0000313" key="1">
    <source>
        <dbReference type="EMBL" id="JAH47729.1"/>
    </source>
</evidence>
<accession>A0A0E9T2F4</accession>
<dbReference type="AlphaFoldDB" id="A0A0E9T2F4"/>